<gene>
    <name evidence="5" type="ORF">Cba03nite_06220</name>
</gene>
<feature type="transmembrane region" description="Helical" evidence="2">
    <location>
        <begin position="138"/>
        <end position="155"/>
    </location>
</feature>
<dbReference type="InterPro" id="IPR007168">
    <property type="entry name" value="Phageshock_PspC_N"/>
</dbReference>
<proteinExistence type="predicted"/>
<evidence type="ECO:0000313" key="6">
    <source>
        <dbReference type="Proteomes" id="UP000601223"/>
    </source>
</evidence>
<dbReference type="Pfam" id="PF09922">
    <property type="entry name" value="LiaF-like_C"/>
    <property type="match status" value="1"/>
</dbReference>
<dbReference type="AlphaFoldDB" id="A0A8J3NGZ4"/>
<evidence type="ECO:0000259" key="3">
    <source>
        <dbReference type="Pfam" id="PF04024"/>
    </source>
</evidence>
<evidence type="ECO:0000313" key="5">
    <source>
        <dbReference type="EMBL" id="GIF79273.1"/>
    </source>
</evidence>
<keyword evidence="2" id="KW-0472">Membrane</keyword>
<keyword evidence="6" id="KW-1185">Reference proteome</keyword>
<organism evidence="5 6">
    <name type="scientific">Catellatospora bangladeshensis</name>
    <dbReference type="NCBI Taxonomy" id="310355"/>
    <lineage>
        <taxon>Bacteria</taxon>
        <taxon>Bacillati</taxon>
        <taxon>Actinomycetota</taxon>
        <taxon>Actinomycetes</taxon>
        <taxon>Micromonosporales</taxon>
        <taxon>Micromonosporaceae</taxon>
        <taxon>Catellatospora</taxon>
    </lineage>
</organism>
<evidence type="ECO:0000256" key="2">
    <source>
        <dbReference type="SAM" id="Phobius"/>
    </source>
</evidence>
<feature type="domain" description="Phage shock protein PspC N-terminal" evidence="3">
    <location>
        <begin position="43"/>
        <end position="97"/>
    </location>
</feature>
<evidence type="ECO:0000259" key="4">
    <source>
        <dbReference type="Pfam" id="PF09922"/>
    </source>
</evidence>
<dbReference type="EMBL" id="BONF01000005">
    <property type="protein sequence ID" value="GIF79273.1"/>
    <property type="molecule type" value="Genomic_DNA"/>
</dbReference>
<reference evidence="5 6" key="1">
    <citation type="submission" date="2021-01" db="EMBL/GenBank/DDBJ databases">
        <title>Whole genome shotgun sequence of Catellatospora bangladeshensis NBRC 107357.</title>
        <authorList>
            <person name="Komaki H."/>
            <person name="Tamura T."/>
        </authorList>
    </citation>
    <scope>NUCLEOTIDE SEQUENCE [LARGE SCALE GENOMIC DNA]</scope>
    <source>
        <strain evidence="5 6">NBRC 107357</strain>
    </source>
</reference>
<comment type="caution">
    <text evidence="5">The sequence shown here is derived from an EMBL/GenBank/DDBJ whole genome shotgun (WGS) entry which is preliminary data.</text>
</comment>
<feature type="transmembrane region" description="Helical" evidence="2">
    <location>
        <begin position="273"/>
        <end position="291"/>
    </location>
</feature>
<feature type="transmembrane region" description="Helical" evidence="2">
    <location>
        <begin position="297"/>
        <end position="315"/>
    </location>
</feature>
<protein>
    <recommendedName>
        <fullName evidence="7">PspC domain-containing protein</fullName>
    </recommendedName>
</protein>
<feature type="region of interest" description="Disordered" evidence="1">
    <location>
        <begin position="218"/>
        <end position="238"/>
    </location>
</feature>
<dbReference type="Proteomes" id="UP000601223">
    <property type="component" value="Unassembled WGS sequence"/>
</dbReference>
<feature type="transmembrane region" description="Helical" evidence="2">
    <location>
        <begin position="68"/>
        <end position="92"/>
    </location>
</feature>
<dbReference type="Pfam" id="PF04024">
    <property type="entry name" value="PspC"/>
    <property type="match status" value="1"/>
</dbReference>
<feature type="compositionally biased region" description="Pro residues" evidence="1">
    <location>
        <begin position="222"/>
        <end position="232"/>
    </location>
</feature>
<dbReference type="InterPro" id="IPR024425">
    <property type="entry name" value="LiaF-like_C"/>
</dbReference>
<feature type="transmembrane region" description="Helical" evidence="2">
    <location>
        <begin position="243"/>
        <end position="261"/>
    </location>
</feature>
<sequence length="438" mass="45035">MSDETPTPGGAAPTAEAPPGAQEQPPPQGGPSPYVSWAAPYGLIRPRHGRYLAGVCGALARATRTDPVLWRVLIGVLSIFGIGVVIYLAAWLLTPAEDDTASPVEALFGRGYSSTSSTLALVLSVLTVILIGAVTNSFEVAVIAAIGLVIAALVVSRNSPGGAGRAPRSAPGATYLPPVYSAPVTVPAAAPAPGVVTEPVPPVDPAGYRAPFAPHGPYAQAAPPPPPPPPVKAPKVKPEPSRLGRLIFGLIMLVVGALAMADMAGVSVPGSTYVAAALGVTGLGLVLGAWFGRARGWIWIGVVLALVLPMVAAGGDWSRERSQAGTVVWMPTTVAELHDRYEHRFGEATLDLTALDLTGQDLQVTAQITAGQLRVIVPEKTDVIVETRVNLADADVFGRDISGAGQRDTQTSLGPDGKGGGTLRLVLDVNLGHAEVVR</sequence>
<dbReference type="RefSeq" id="WP_203741544.1">
    <property type="nucleotide sequence ID" value="NZ_BONF01000005.1"/>
</dbReference>
<feature type="region of interest" description="Disordered" evidence="1">
    <location>
        <begin position="1"/>
        <end position="32"/>
    </location>
</feature>
<feature type="domain" description="Cell wall-active antibiotics response LiaF-like C-terminal" evidence="4">
    <location>
        <begin position="342"/>
        <end position="436"/>
    </location>
</feature>
<evidence type="ECO:0000256" key="1">
    <source>
        <dbReference type="SAM" id="MobiDB-lite"/>
    </source>
</evidence>
<name>A0A8J3NGZ4_9ACTN</name>
<evidence type="ECO:0008006" key="7">
    <source>
        <dbReference type="Google" id="ProtNLM"/>
    </source>
</evidence>
<keyword evidence="2" id="KW-1133">Transmembrane helix</keyword>
<accession>A0A8J3NGZ4</accession>
<keyword evidence="2" id="KW-0812">Transmembrane</keyword>
<feature type="compositionally biased region" description="Low complexity" evidence="1">
    <location>
        <begin position="1"/>
        <end position="23"/>
    </location>
</feature>